<proteinExistence type="predicted"/>
<protein>
    <submittedName>
        <fullName evidence="1">Portal protein</fullName>
    </submittedName>
</protein>
<accession>A0A8S5RTH9</accession>
<organism evidence="1">
    <name type="scientific">Caudovirales sp. gcode 4</name>
    <dbReference type="NCBI Taxonomy" id="2838363"/>
    <lineage>
        <taxon>Viruses</taxon>
        <taxon>Duplodnaviria</taxon>
        <taxon>Heunggongvirae</taxon>
        <taxon>Uroviricota</taxon>
        <taxon>Caudoviricetes</taxon>
    </lineage>
</organism>
<sequence length="191" mass="22238">MYSNLELFKQYIGVSGNEQDQLLTSFLQTAYQKINKLCWVDSFLLKDREQMVDLRAIVESSRGLEVYLKNKPVKLIKKINGEAYTGVKGKDYLVIYDRRVIFQRLPLNDFWFLTFEYEAGYDETDLPDDLKLMEMMIASGMWQQHGNEWVQSYKLGDEQIVFGSASGGGADDQFFSFKTLLNKYKNFNLPV</sequence>
<name>A0A8S5RTH9_9CAUD</name>
<dbReference type="EMBL" id="BK059153">
    <property type="protein sequence ID" value="DAE92667.1"/>
    <property type="molecule type" value="Genomic_DNA"/>
</dbReference>
<reference evidence="1" key="1">
    <citation type="journal article" date="2021" name="Proc. Natl. Acad. Sci. U.S.A.">
        <title>A Catalog of Tens of Thousands of Viruses from Human Metagenomes Reveals Hidden Associations with Chronic Diseases.</title>
        <authorList>
            <person name="Tisza M.J."/>
            <person name="Buck C.B."/>
        </authorList>
    </citation>
    <scope>NUCLEOTIDE SEQUENCE</scope>
    <source>
        <strain evidence="1">CtKN96</strain>
    </source>
</reference>
<evidence type="ECO:0000313" key="1">
    <source>
        <dbReference type="EMBL" id="DAE92667.1"/>
    </source>
</evidence>